<name>A0ABW2LSK9_9PSEU</name>
<dbReference type="SMART" id="SM00867">
    <property type="entry name" value="YceI"/>
    <property type="match status" value="1"/>
</dbReference>
<dbReference type="InterPro" id="IPR036761">
    <property type="entry name" value="TTHA0802/YceI-like_sf"/>
</dbReference>
<evidence type="ECO:0000256" key="1">
    <source>
        <dbReference type="ARBA" id="ARBA00008812"/>
    </source>
</evidence>
<evidence type="ECO:0000259" key="2">
    <source>
        <dbReference type="SMART" id="SM00867"/>
    </source>
</evidence>
<accession>A0ABW2LSK9</accession>
<proteinExistence type="inferred from homology"/>
<dbReference type="InterPro" id="IPR013784">
    <property type="entry name" value="Carb-bd-like_fold"/>
</dbReference>
<dbReference type="PANTHER" id="PTHR34406">
    <property type="entry name" value="PROTEIN YCEI"/>
    <property type="match status" value="1"/>
</dbReference>
<gene>
    <name evidence="3" type="ORF">ACFQRI_24845</name>
</gene>
<dbReference type="PANTHER" id="PTHR34406:SF1">
    <property type="entry name" value="PROTEIN YCEI"/>
    <property type="match status" value="1"/>
</dbReference>
<dbReference type="Pfam" id="PF04264">
    <property type="entry name" value="YceI"/>
    <property type="match status" value="1"/>
</dbReference>
<reference evidence="4" key="1">
    <citation type="journal article" date="2019" name="Int. J. Syst. Evol. Microbiol.">
        <title>The Global Catalogue of Microorganisms (GCM) 10K type strain sequencing project: providing services to taxonomists for standard genome sequencing and annotation.</title>
        <authorList>
            <consortium name="The Broad Institute Genomics Platform"/>
            <consortium name="The Broad Institute Genome Sequencing Center for Infectious Disease"/>
            <person name="Wu L."/>
            <person name="Ma J."/>
        </authorList>
    </citation>
    <scope>NUCLEOTIDE SEQUENCE [LARGE SCALE GENOMIC DNA]</scope>
    <source>
        <strain evidence="4">WLHS5</strain>
    </source>
</reference>
<comment type="caution">
    <text evidence="3">The sequence shown here is derived from an EMBL/GenBank/DDBJ whole genome shotgun (WGS) entry which is preliminary data.</text>
</comment>
<dbReference type="SUPFAM" id="SSF49452">
    <property type="entry name" value="Starch-binding domain-like"/>
    <property type="match status" value="1"/>
</dbReference>
<dbReference type="InterPro" id="IPR007372">
    <property type="entry name" value="Lipid/polyisoprenoid-bd_YceI"/>
</dbReference>
<comment type="similarity">
    <text evidence="1">Belongs to the UPF0312 family.</text>
</comment>
<organism evidence="3 4">
    <name type="scientific">Saccharopolyspora griseoalba</name>
    <dbReference type="NCBI Taxonomy" id="1431848"/>
    <lineage>
        <taxon>Bacteria</taxon>
        <taxon>Bacillati</taxon>
        <taxon>Actinomycetota</taxon>
        <taxon>Actinomycetes</taxon>
        <taxon>Pseudonocardiales</taxon>
        <taxon>Pseudonocardiaceae</taxon>
        <taxon>Saccharopolyspora</taxon>
    </lineage>
</organism>
<dbReference type="SUPFAM" id="SSF101874">
    <property type="entry name" value="YceI-like"/>
    <property type="match status" value="1"/>
</dbReference>
<evidence type="ECO:0000313" key="3">
    <source>
        <dbReference type="EMBL" id="MFC7344648.1"/>
    </source>
</evidence>
<dbReference type="EMBL" id="JBHTCJ010000018">
    <property type="protein sequence ID" value="MFC7344648.1"/>
    <property type="molecule type" value="Genomic_DNA"/>
</dbReference>
<dbReference type="Proteomes" id="UP001596504">
    <property type="component" value="Unassembled WGS sequence"/>
</dbReference>
<dbReference type="RefSeq" id="WP_380672635.1">
    <property type="nucleotide sequence ID" value="NZ_JBHTCJ010000018.1"/>
</dbReference>
<protein>
    <submittedName>
        <fullName evidence="3">YceI family protein</fullName>
    </submittedName>
</protein>
<keyword evidence="4" id="KW-1185">Reference proteome</keyword>
<sequence>MDSQGAGVQVGTGAVTAVVRGADGWPVAEAVLTLIDAGGAQAARAQGDGSGSIAATGLRGGAYTAIVTAVGHEPLARTAVVRDGSAADLGEVELRRVGGADLPAPGLWRIDPVHSSIQVTAKHLGISSVHGRFNDFSGEVRIANPVESSQVEARIVASSVDTGNSMRDDHLRAADFLDVEQHPEITFRSTGLRSRGGDRWDLSGDLALCGVTRPVVLDTQFGGVGPDPWGGTRASAAATAQLRRDDFAMTFNQALQTGIAAVGTTLKVAIDIQAVRQD</sequence>
<feature type="domain" description="Lipid/polyisoprenoid-binding YceI-like" evidence="2">
    <location>
        <begin position="107"/>
        <end position="275"/>
    </location>
</feature>
<evidence type="ECO:0000313" key="4">
    <source>
        <dbReference type="Proteomes" id="UP001596504"/>
    </source>
</evidence>
<dbReference type="Gene3D" id="2.40.128.110">
    <property type="entry name" value="Lipid/polyisoprenoid-binding, YceI-like"/>
    <property type="match status" value="1"/>
</dbReference>